<evidence type="ECO:0000313" key="3">
    <source>
        <dbReference type="EMBL" id="SDN82637.1"/>
    </source>
</evidence>
<dbReference type="STRING" id="1005944.SAMN05192576_2881"/>
<dbReference type="Proteomes" id="UP000199004">
    <property type="component" value="Unassembled WGS sequence"/>
</dbReference>
<feature type="region of interest" description="Disordered" evidence="1">
    <location>
        <begin position="1"/>
        <end position="34"/>
    </location>
</feature>
<name>A0A1H0EJI1_9ACTN</name>
<feature type="compositionally biased region" description="Low complexity" evidence="1">
    <location>
        <begin position="24"/>
        <end position="34"/>
    </location>
</feature>
<evidence type="ECO:0000259" key="2">
    <source>
        <dbReference type="Pfam" id="PF09350"/>
    </source>
</evidence>
<dbReference type="Pfam" id="PF09350">
    <property type="entry name" value="DJC28_CD"/>
    <property type="match status" value="1"/>
</dbReference>
<proteinExistence type="predicted"/>
<sequence length="182" mass="21005">MTMSDQPEQEKPDRSRVQDDRTGRSAAAARMAQQASWVDQQIRVAMAKGEFDDLPGAGKPLKDLGSSHDPDWWLKKLVERERIAVLPPSLQLRKDDAELDARLDQLFADAEVRREVEDFNARVMRARYSPQDGQPPLITMPRDLDETVAAWQQRRADRRTARAAEAAPDPAPPRRRWWQRRR</sequence>
<protein>
    <recommendedName>
        <fullName evidence="2">DnaJ homologue subfamily C member 28 conserved domain-containing protein</fullName>
    </recommendedName>
</protein>
<dbReference type="AlphaFoldDB" id="A0A1H0EJI1"/>
<evidence type="ECO:0000313" key="4">
    <source>
        <dbReference type="Proteomes" id="UP000199004"/>
    </source>
</evidence>
<reference evidence="3 4" key="1">
    <citation type="submission" date="2016-10" db="EMBL/GenBank/DDBJ databases">
        <authorList>
            <person name="de Groot N.N."/>
        </authorList>
    </citation>
    <scope>NUCLEOTIDE SEQUENCE [LARGE SCALE GENOMIC DNA]</scope>
    <source>
        <strain evidence="3 4">CGMCC 1.11147</strain>
    </source>
</reference>
<dbReference type="InterPro" id="IPR018961">
    <property type="entry name" value="DnaJ_homolog_subfam-C_membr-28"/>
</dbReference>
<organism evidence="3 4">
    <name type="scientific">Nocardioides szechwanensis</name>
    <dbReference type="NCBI Taxonomy" id="1005944"/>
    <lineage>
        <taxon>Bacteria</taxon>
        <taxon>Bacillati</taxon>
        <taxon>Actinomycetota</taxon>
        <taxon>Actinomycetes</taxon>
        <taxon>Propionibacteriales</taxon>
        <taxon>Nocardioidaceae</taxon>
        <taxon>Nocardioides</taxon>
    </lineage>
</organism>
<accession>A0A1H0EJI1</accession>
<dbReference type="EMBL" id="FNIC01000004">
    <property type="protein sequence ID" value="SDN82637.1"/>
    <property type="molecule type" value="Genomic_DNA"/>
</dbReference>
<gene>
    <name evidence="3" type="ORF">SAMN05192576_2881</name>
</gene>
<feature type="domain" description="DnaJ homologue subfamily C member 28 conserved" evidence="2">
    <location>
        <begin position="37"/>
        <end position="103"/>
    </location>
</feature>
<evidence type="ECO:0000256" key="1">
    <source>
        <dbReference type="SAM" id="MobiDB-lite"/>
    </source>
</evidence>
<feature type="region of interest" description="Disordered" evidence="1">
    <location>
        <begin position="151"/>
        <end position="182"/>
    </location>
</feature>
<feature type="compositionally biased region" description="Basic residues" evidence="1">
    <location>
        <begin position="173"/>
        <end position="182"/>
    </location>
</feature>
<feature type="compositionally biased region" description="Basic and acidic residues" evidence="1">
    <location>
        <begin position="8"/>
        <end position="23"/>
    </location>
</feature>
<keyword evidence="4" id="KW-1185">Reference proteome</keyword>